<feature type="compositionally biased region" description="Basic and acidic residues" evidence="1">
    <location>
        <begin position="593"/>
        <end position="602"/>
    </location>
</feature>
<feature type="compositionally biased region" description="Basic residues" evidence="1">
    <location>
        <begin position="438"/>
        <end position="450"/>
    </location>
</feature>
<name>A0A5N5SK26_9CRUS</name>
<feature type="compositionally biased region" description="Basic residues" evidence="1">
    <location>
        <begin position="492"/>
        <end position="505"/>
    </location>
</feature>
<dbReference type="Proteomes" id="UP000326759">
    <property type="component" value="Unassembled WGS sequence"/>
</dbReference>
<proteinExistence type="predicted"/>
<feature type="compositionally biased region" description="Basic residues" evidence="1">
    <location>
        <begin position="383"/>
        <end position="395"/>
    </location>
</feature>
<keyword evidence="3" id="KW-1185">Reference proteome</keyword>
<comment type="caution">
    <text evidence="2">The sequence shown here is derived from an EMBL/GenBank/DDBJ whole genome shotgun (WGS) entry which is preliminary data.</text>
</comment>
<organism evidence="2 3">
    <name type="scientific">Armadillidium nasatum</name>
    <dbReference type="NCBI Taxonomy" id="96803"/>
    <lineage>
        <taxon>Eukaryota</taxon>
        <taxon>Metazoa</taxon>
        <taxon>Ecdysozoa</taxon>
        <taxon>Arthropoda</taxon>
        <taxon>Crustacea</taxon>
        <taxon>Multicrustacea</taxon>
        <taxon>Malacostraca</taxon>
        <taxon>Eumalacostraca</taxon>
        <taxon>Peracarida</taxon>
        <taxon>Isopoda</taxon>
        <taxon>Oniscidea</taxon>
        <taxon>Crinocheta</taxon>
        <taxon>Armadillidiidae</taxon>
        <taxon>Armadillidium</taxon>
    </lineage>
</organism>
<feature type="compositionally biased region" description="Basic residues" evidence="1">
    <location>
        <begin position="548"/>
        <end position="560"/>
    </location>
</feature>
<dbReference type="OrthoDB" id="20534at2759"/>
<feature type="compositionally biased region" description="Basic and acidic residues" evidence="1">
    <location>
        <begin position="527"/>
        <end position="536"/>
    </location>
</feature>
<feature type="compositionally biased region" description="Basic and acidic residues" evidence="1">
    <location>
        <begin position="464"/>
        <end position="481"/>
    </location>
</feature>
<gene>
    <name evidence="2" type="ORF">Anas_07679</name>
</gene>
<feature type="compositionally biased region" description="Low complexity" evidence="1">
    <location>
        <begin position="506"/>
        <end position="515"/>
    </location>
</feature>
<feature type="compositionally biased region" description="Basic and acidic residues" evidence="1">
    <location>
        <begin position="639"/>
        <end position="656"/>
    </location>
</feature>
<dbReference type="AlphaFoldDB" id="A0A5N5SK26"/>
<dbReference type="EMBL" id="SEYY01024649">
    <property type="protein sequence ID" value="KAB7493969.1"/>
    <property type="molecule type" value="Genomic_DNA"/>
</dbReference>
<feature type="compositionally biased region" description="Low complexity" evidence="1">
    <location>
        <begin position="370"/>
        <end position="382"/>
    </location>
</feature>
<evidence type="ECO:0000313" key="2">
    <source>
        <dbReference type="EMBL" id="KAB7493969.1"/>
    </source>
</evidence>
<sequence length="795" mass="91841">MKYPKELLGRKLCARYVQITFHSRQIANLFVKHLNNFVIGDTVLKSKVLNEDHKEVISDISKPIRRILCCESFKTIQCEKSDCDELKCIFYHNEEDRRRNPYNLGLVKISQMVTCFNGDNCQYAHNCFESIFHPFEMYSKLCDAYNSRKECFLVNPLCPHAHLDSPETFFTKYWNDSLLFGSPLAVEFLAGAIRKFNIYNPLYKDCRIFLMGASDKFLLNAWGAVNDICKARYSFDFDFVGIRDLVFENEPLLFGTPSKFVENIDRLVLLPFTLIIVSQIDVLFSTEKEKQALINFFARCKMFAPPYVQTLFVADEYDRNLQAEIKLYFHKDVKIIKNPGKKRKSSSSSNGRSNRNHSRSKSPNYKRQESISSSRSQSPSRCSSKKSVKRLRTRKSSSPPPGTSSTLVPEKNKSRVDGKETKDINKKILRKQSPSRSSPKRSIKRPRTRKSSCSPSGTTTTLVPEKKKDRADVKETKDISKKLIKSQSPSRRSSKKSIKRPRTRKSSCSPSGTSSTLVPEKKKHRADVKETKDIIKKLIKSQLSSLRSSKKSVKRKRTRKSSSPPPGTSSTLVHGVNVKRTKDIGNQSPPRQKSAEKGKPDSINRSPPSVLCDVNDQDIKPPTTPPVPFHPLSSVTKRNKLELERKEEPKKSDPSHDRIIHRTLLLEFATRRKKLVTSCTKNLKQKKRKYCFRLDDEFEVYKTRPYLYDKYKECREEFVQMYKIKYPNHIEEQTELAWIEFWMSKFDFVEKTELQNRIGRLVERFRQKSKSVLPPPPPPPPVISGLNLHFGPNKY</sequence>
<evidence type="ECO:0000313" key="3">
    <source>
        <dbReference type="Proteomes" id="UP000326759"/>
    </source>
</evidence>
<accession>A0A5N5SK26</accession>
<feature type="region of interest" description="Disordered" evidence="1">
    <location>
        <begin position="339"/>
        <end position="656"/>
    </location>
</feature>
<feature type="compositionally biased region" description="Basic and acidic residues" evidence="1">
    <location>
        <begin position="410"/>
        <end position="426"/>
    </location>
</feature>
<feature type="compositionally biased region" description="Polar residues" evidence="1">
    <location>
        <begin position="453"/>
        <end position="462"/>
    </location>
</feature>
<evidence type="ECO:0000256" key="1">
    <source>
        <dbReference type="SAM" id="MobiDB-lite"/>
    </source>
</evidence>
<protein>
    <submittedName>
        <fullName evidence="2">Uncharacterized protein</fullName>
    </submittedName>
</protein>
<reference evidence="2 3" key="1">
    <citation type="journal article" date="2019" name="PLoS Biol.">
        <title>Sex chromosomes control vertical transmission of feminizing Wolbachia symbionts in an isopod.</title>
        <authorList>
            <person name="Becking T."/>
            <person name="Chebbi M.A."/>
            <person name="Giraud I."/>
            <person name="Moumen B."/>
            <person name="Laverre T."/>
            <person name="Caubet Y."/>
            <person name="Peccoud J."/>
            <person name="Gilbert C."/>
            <person name="Cordaux R."/>
        </authorList>
    </citation>
    <scope>NUCLEOTIDE SEQUENCE [LARGE SCALE GENOMIC DNA]</scope>
    <source>
        <strain evidence="2">ANa2</strain>
        <tissue evidence="2">Whole body excluding digestive tract and cuticle</tissue>
    </source>
</reference>